<name>A0A6J6P0R4_9ZZZZ</name>
<gene>
    <name evidence="1" type="ORF">UFOPK2399_00839</name>
</gene>
<dbReference type="InterPro" id="IPR011060">
    <property type="entry name" value="RibuloseP-bd_barrel"/>
</dbReference>
<proteinExistence type="predicted"/>
<protein>
    <submittedName>
        <fullName evidence="1">Unannotated protein</fullName>
    </submittedName>
</protein>
<accession>A0A6J6P0R4</accession>
<evidence type="ECO:0000313" key="1">
    <source>
        <dbReference type="EMBL" id="CAB4692800.1"/>
    </source>
</evidence>
<dbReference type="SUPFAM" id="SSF51366">
    <property type="entry name" value="Ribulose-phoshate binding barrel"/>
    <property type="match status" value="1"/>
</dbReference>
<dbReference type="EMBL" id="CAEZXP010000001">
    <property type="protein sequence ID" value="CAB4692800.1"/>
    <property type="molecule type" value="Genomic_DNA"/>
</dbReference>
<reference evidence="1" key="1">
    <citation type="submission" date="2020-05" db="EMBL/GenBank/DDBJ databases">
        <authorList>
            <person name="Chiriac C."/>
            <person name="Salcher M."/>
            <person name="Ghai R."/>
            <person name="Kavagutti S V."/>
        </authorList>
    </citation>
    <scope>NUCLEOTIDE SEQUENCE</scope>
</reference>
<dbReference type="AlphaFoldDB" id="A0A6J6P0R4"/>
<sequence>MAGTQRLSQRISEDGIALIVRVADAAAAGTAEEEGAKAVAVDTDIPGIREATSLPVVWTGGTDDVPVEVDAVLVHMHDRPEEFAPPAGLELVVCVHDEDDLEEALEQMDPDLLVLAPKDADDGPHDGALELLPDVPAGKLVIADSDPATRDEIVALERAGFDAVIVAAGSITELIGDHVPDDPV</sequence>
<dbReference type="InterPro" id="IPR013785">
    <property type="entry name" value="Aldolase_TIM"/>
</dbReference>
<organism evidence="1">
    <name type="scientific">freshwater metagenome</name>
    <dbReference type="NCBI Taxonomy" id="449393"/>
    <lineage>
        <taxon>unclassified sequences</taxon>
        <taxon>metagenomes</taxon>
        <taxon>ecological metagenomes</taxon>
    </lineage>
</organism>
<dbReference type="Gene3D" id="3.20.20.70">
    <property type="entry name" value="Aldolase class I"/>
    <property type="match status" value="1"/>
</dbReference>